<dbReference type="RefSeq" id="WP_183663063.1">
    <property type="nucleotide sequence ID" value="NZ_BAAARH010000009.1"/>
</dbReference>
<evidence type="ECO:0000256" key="1">
    <source>
        <dbReference type="SAM" id="MobiDB-lite"/>
    </source>
</evidence>
<gene>
    <name evidence="2" type="ORF">HD598_000160</name>
</gene>
<comment type="caution">
    <text evidence="2">The sequence shown here is derived from an EMBL/GenBank/DDBJ whole genome shotgun (WGS) entry which is preliminary data.</text>
</comment>
<proteinExistence type="predicted"/>
<name>A0A7W8WZ54_9MICC</name>
<feature type="compositionally biased region" description="Polar residues" evidence="1">
    <location>
        <begin position="1"/>
        <end position="12"/>
    </location>
</feature>
<dbReference type="AlphaFoldDB" id="A0A7W8WZ54"/>
<evidence type="ECO:0000313" key="3">
    <source>
        <dbReference type="Proteomes" id="UP000580797"/>
    </source>
</evidence>
<dbReference type="GO" id="GO:0004658">
    <property type="term" value="F:propionyl-CoA carboxylase activity"/>
    <property type="evidence" value="ECO:0007669"/>
    <property type="project" value="InterPro"/>
</dbReference>
<organism evidence="2 3">
    <name type="scientific">Neomicrococcus aestuarii</name>
    <dbReference type="NCBI Taxonomy" id="556325"/>
    <lineage>
        <taxon>Bacteria</taxon>
        <taxon>Bacillati</taxon>
        <taxon>Actinomycetota</taxon>
        <taxon>Actinomycetes</taxon>
        <taxon>Micrococcales</taxon>
        <taxon>Micrococcaceae</taxon>
        <taxon>Neomicrococcus</taxon>
    </lineage>
</organism>
<reference evidence="2 3" key="1">
    <citation type="submission" date="2020-08" db="EMBL/GenBank/DDBJ databases">
        <title>Sequencing the genomes of 1000 actinobacteria strains.</title>
        <authorList>
            <person name="Klenk H.-P."/>
        </authorList>
    </citation>
    <scope>NUCLEOTIDE SEQUENCE [LARGE SCALE GENOMIC DNA]</scope>
    <source>
        <strain evidence="2 3">DSM 105783</strain>
    </source>
</reference>
<dbReference type="Proteomes" id="UP000580797">
    <property type="component" value="Unassembled WGS sequence"/>
</dbReference>
<sequence>MSLAPNTRSSRSWEGEAEEVEKPLFKVVSGEPTAEELAALTACLMVATASTEEPEESLTRNDLVREAIKRGRHFMQLPTIWRGNR</sequence>
<protein>
    <recommendedName>
        <fullName evidence="4">Acyl-CoA carboxylase subunit epsilon</fullName>
    </recommendedName>
</protein>
<dbReference type="InterPro" id="IPR032716">
    <property type="entry name" value="ACC_epsilon"/>
</dbReference>
<evidence type="ECO:0000313" key="2">
    <source>
        <dbReference type="EMBL" id="MBB5511473.1"/>
    </source>
</evidence>
<dbReference type="GO" id="GO:0003989">
    <property type="term" value="F:acetyl-CoA carboxylase activity"/>
    <property type="evidence" value="ECO:0007669"/>
    <property type="project" value="InterPro"/>
</dbReference>
<dbReference type="EMBL" id="JACHDR010000001">
    <property type="protein sequence ID" value="MBB5511473.1"/>
    <property type="molecule type" value="Genomic_DNA"/>
</dbReference>
<evidence type="ECO:0008006" key="4">
    <source>
        <dbReference type="Google" id="ProtNLM"/>
    </source>
</evidence>
<accession>A0A7W8WZ54</accession>
<dbReference type="Pfam" id="PF13822">
    <property type="entry name" value="ACC_epsilon"/>
    <property type="match status" value="1"/>
</dbReference>
<feature type="region of interest" description="Disordered" evidence="1">
    <location>
        <begin position="1"/>
        <end position="20"/>
    </location>
</feature>